<dbReference type="InterPro" id="IPR015894">
    <property type="entry name" value="Guanylate-bd_N"/>
</dbReference>
<dbReference type="SUPFAM" id="SSF48340">
    <property type="entry name" value="Interferon-induced guanylate-binding protein 1 (GBP1), C-terminal domain"/>
    <property type="match status" value="1"/>
</dbReference>
<dbReference type="Gene3D" id="1.20.1000.10">
    <property type="entry name" value="Guanylate-binding protein, C-terminal domain"/>
    <property type="match status" value="1"/>
</dbReference>
<dbReference type="InterPro" id="IPR030386">
    <property type="entry name" value="G_GB1_RHD3_dom"/>
</dbReference>
<dbReference type="PANTHER" id="PTHR10751">
    <property type="entry name" value="GUANYLATE BINDING PROTEIN"/>
    <property type="match status" value="1"/>
</dbReference>
<dbReference type="InterPro" id="IPR036543">
    <property type="entry name" value="Guanylate-bd_C_sf"/>
</dbReference>
<evidence type="ECO:0000259" key="6">
    <source>
        <dbReference type="PROSITE" id="PS51715"/>
    </source>
</evidence>
<evidence type="ECO:0000256" key="5">
    <source>
        <dbReference type="SAM" id="Coils"/>
    </source>
</evidence>
<keyword evidence="2" id="KW-0378">Hydrolase</keyword>
<dbReference type="GO" id="GO:0005525">
    <property type="term" value="F:GTP binding"/>
    <property type="evidence" value="ECO:0007669"/>
    <property type="project" value="UniProtKB-KW"/>
</dbReference>
<dbReference type="eggNOG" id="KOG2037">
    <property type="taxonomic scope" value="Eukaryota"/>
</dbReference>
<dbReference type="EMBL" id="GL984383">
    <property type="protein sequence ID" value="EGR27182.1"/>
    <property type="molecule type" value="Genomic_DNA"/>
</dbReference>
<dbReference type="Pfam" id="PF02263">
    <property type="entry name" value="GBP"/>
    <property type="match status" value="1"/>
</dbReference>
<dbReference type="Proteomes" id="UP000008983">
    <property type="component" value="Unassembled WGS sequence"/>
</dbReference>
<dbReference type="GO" id="GO:0003924">
    <property type="term" value="F:GTPase activity"/>
    <property type="evidence" value="ECO:0007669"/>
    <property type="project" value="InterPro"/>
</dbReference>
<dbReference type="InParanoid" id="G0R5S4"/>
<proteinExistence type="inferred from homology"/>
<accession>G0R5S4</accession>
<dbReference type="CDD" id="cd01851">
    <property type="entry name" value="GBP"/>
    <property type="match status" value="1"/>
</dbReference>
<dbReference type="OrthoDB" id="312156at2759"/>
<keyword evidence="5" id="KW-0175">Coiled coil</keyword>
<comment type="similarity">
    <text evidence="4">Belongs to the TRAFAC class dynamin-like GTPase superfamily. GB1/RHD3 GTPase family.</text>
</comment>
<dbReference type="OMA" id="FYFYGNQ"/>
<dbReference type="InterPro" id="IPR027417">
    <property type="entry name" value="P-loop_NTPase"/>
</dbReference>
<organism evidence="7 8">
    <name type="scientific">Ichthyophthirius multifiliis</name>
    <name type="common">White spot disease agent</name>
    <name type="synonym">Ich</name>
    <dbReference type="NCBI Taxonomy" id="5932"/>
    <lineage>
        <taxon>Eukaryota</taxon>
        <taxon>Sar</taxon>
        <taxon>Alveolata</taxon>
        <taxon>Ciliophora</taxon>
        <taxon>Intramacronucleata</taxon>
        <taxon>Oligohymenophorea</taxon>
        <taxon>Hymenostomatida</taxon>
        <taxon>Ophryoglenina</taxon>
        <taxon>Ichthyophthirius</taxon>
    </lineage>
</organism>
<evidence type="ECO:0000256" key="1">
    <source>
        <dbReference type="ARBA" id="ARBA00022741"/>
    </source>
</evidence>
<sequence length="1217" mass="146170">MQFLKNEAYKQEAIPLIVHNPSDQCYQLNDEAIEYIQQIPGPIGIIGVAGMYRTGKSYLLNQMLLQRSDGFGVGPTVNPCTKGLWIWGTPLFIENDIGEKIYVLIIDSEGIGALDEDSTHDSRIFALTILLSSCFIYNSIGSIDELAIQNLSLIVNLTKNIHVKSGQNEDADFEDYSQYLPSFFWVVRDFSLQLINNEGEQITSQEYLEMALQPQKGFSDNVEQKNRIRRLLSTFFKQRNCATLVRPLTNEENLQNLDKLQYNQLRPEFYQQILLLRKQILTQIRPKKLKEIPLSGEMYSTLIRSYVNSINNGVIPNVENAWTYICQNECYKAQQKSIQIYEQLQSEICNTKLPCTNEELKSFLKSAKKIALEEFKKISMGEISENYIQEVKKKIKVKQIYIKCENDKLSAKNCNNFILNEFQSIEKKMKVNDYQSFFEYQQDLKLFLKYYVENAPKTPNFLMFIYEFLYKVGIEGAFYFIKLQNHENEIQKLLKNEIQKKLETETTELKYKLNYESSISQQKIAQLEQEKTNFAVKEQNYKDQLTQLKIEKEKLEYDIKEQINNEKYEYQKYLNELKQKIVILQEELNECERTKVLQQSEYEKDKALLNQKLHYYEKQIEEYLKKDKDQQITIKNLGKDQNQQLKDLSYKYEIQIKQLNQKINEYQDKINEQENEIQLKQQKYDNERKKFQITENNFVQLLEESNNSIQQLHFQIKEMKKYDEQQQECIQNDITKYNIELQEKVQYYEEVLKEKEDTLINFKNNFQKEKALFQQKLEFLQLQYEETKQQLEENKRAHEAIMKALESSSFDSSAKFDNKQLQELKDNHNKEIKALENDFEKAKKRYIQQIEQLNEKNNDLEIKLKFENADLSKEIEQLREKTLNFENLIQKYQQKIQILEFEKSNLAKENEEKYFKKIHELEDEIEETKLNAAKEIRESQQKSEENLLQLKSIYTIERETIERRLIEDKEKFDKKYQQAGNEYQEQIREQQQNYEDEIENLKEDLSQQEQQYHETVQQYEHELALKQQAIDTLEKYIKEIKESLVSIQQNNNNTIQQQFKNFDIERKTLSQKYYQINNELQNKEKNQQLYNKKRKYRKPIKEKRKQYIIIKIRFLNEKNTLLSHIDDNKNKLNLQNEEFIAQKIEISKQIALANQKVKKKNIIFYYIFIIQNDFLIKKMKIYKNKIKQQQLIMKKNQVKKYQYIYFIKINQNYQKMK</sequence>
<evidence type="ECO:0000256" key="4">
    <source>
        <dbReference type="PROSITE-ProRule" id="PRU01052"/>
    </source>
</evidence>
<feature type="domain" description="GB1/RHD3-type G" evidence="6">
    <location>
        <begin position="40"/>
        <end position="281"/>
    </location>
</feature>
<protein>
    <recommendedName>
        <fullName evidence="6">GB1/RHD3-type G domain-containing protein</fullName>
    </recommendedName>
</protein>
<name>G0R5S4_ICHMU</name>
<evidence type="ECO:0000256" key="3">
    <source>
        <dbReference type="ARBA" id="ARBA00023134"/>
    </source>
</evidence>
<keyword evidence="3" id="KW-0342">GTP-binding</keyword>
<dbReference type="RefSeq" id="XP_004024066.1">
    <property type="nucleotide sequence ID" value="XM_004024017.1"/>
</dbReference>
<dbReference type="Gene3D" id="3.40.50.300">
    <property type="entry name" value="P-loop containing nucleotide triphosphate hydrolases"/>
    <property type="match status" value="1"/>
</dbReference>
<keyword evidence="8" id="KW-1185">Reference proteome</keyword>
<feature type="coiled-coil region" evidence="5">
    <location>
        <begin position="738"/>
        <end position="942"/>
    </location>
</feature>
<keyword evidence="1" id="KW-0547">Nucleotide-binding</keyword>
<evidence type="ECO:0000313" key="8">
    <source>
        <dbReference type="Proteomes" id="UP000008983"/>
    </source>
</evidence>
<dbReference type="AlphaFoldDB" id="G0R5S4"/>
<evidence type="ECO:0000313" key="7">
    <source>
        <dbReference type="EMBL" id="EGR27182.1"/>
    </source>
</evidence>
<feature type="coiled-coil region" evidence="5">
    <location>
        <begin position="969"/>
        <end position="1086"/>
    </location>
</feature>
<evidence type="ECO:0000256" key="2">
    <source>
        <dbReference type="ARBA" id="ARBA00022801"/>
    </source>
</evidence>
<gene>
    <name evidence="7" type="ORF">IMG5_200580</name>
</gene>
<dbReference type="PROSITE" id="PS51715">
    <property type="entry name" value="G_GB1_RHD3"/>
    <property type="match status" value="1"/>
</dbReference>
<dbReference type="SUPFAM" id="SSF52540">
    <property type="entry name" value="P-loop containing nucleoside triphosphate hydrolases"/>
    <property type="match status" value="1"/>
</dbReference>
<dbReference type="Pfam" id="PF02841">
    <property type="entry name" value="GBP_C"/>
    <property type="match status" value="1"/>
</dbReference>
<dbReference type="InterPro" id="IPR003191">
    <property type="entry name" value="Guanylate-bd/ATL_C"/>
</dbReference>
<dbReference type="FunFam" id="3.40.50.300:FF:001470">
    <property type="entry name" value="Interferon-induced guanylate-binding protein 1"/>
    <property type="match status" value="1"/>
</dbReference>
<feature type="coiled-coil region" evidence="5">
    <location>
        <begin position="483"/>
        <end position="690"/>
    </location>
</feature>
<reference evidence="7 8" key="1">
    <citation type="submission" date="2011-07" db="EMBL/GenBank/DDBJ databases">
        <authorList>
            <person name="Coyne R."/>
            <person name="Brami D."/>
            <person name="Johnson J."/>
            <person name="Hostetler J."/>
            <person name="Hannick L."/>
            <person name="Clark T."/>
            <person name="Cassidy-Hanley D."/>
            <person name="Inman J."/>
        </authorList>
    </citation>
    <scope>NUCLEOTIDE SEQUENCE [LARGE SCALE GENOMIC DNA]</scope>
    <source>
        <strain evidence="7 8">G5</strain>
    </source>
</reference>
<dbReference type="GeneID" id="14903242"/>